<keyword evidence="1" id="KW-0812">Transmembrane</keyword>
<reference evidence="2 3" key="1">
    <citation type="submission" date="2018-03" db="EMBL/GenBank/DDBJ databases">
        <title>Genomic Encyclopedia of Type Strains, Phase III (KMG-III): the genomes of soil and plant-associated and newly described type strains.</title>
        <authorList>
            <person name="Whitman W."/>
        </authorList>
    </citation>
    <scope>NUCLEOTIDE SEQUENCE [LARGE SCALE GENOMIC DNA]</scope>
    <source>
        <strain evidence="2 3">CGMCC 1.9313</strain>
    </source>
</reference>
<keyword evidence="1" id="KW-0472">Membrane</keyword>
<sequence length="148" mass="17191">MNKMESNNQYKPMSEFSAAVQCKCPRCRRGKLFDGPMYGFKSQTMHKRCSHCHLVYEREPGYFYVAMFVSYAFNVAELVILGVGTYLLTGNLENPWLYLIVLFSGAILLAPFNYRYSRVVLMYWLSPGLRFSREMAEAPPRRDEDALI</sequence>
<comment type="caution">
    <text evidence="2">The sequence shown here is derived from an EMBL/GenBank/DDBJ whole genome shotgun (WGS) entry which is preliminary data.</text>
</comment>
<accession>A0A2T0U4K9</accession>
<name>A0A2T0U4K9_9SPHI</name>
<dbReference type="AlphaFoldDB" id="A0A2T0U4K9"/>
<gene>
    <name evidence="2" type="ORF">B0I27_105326</name>
</gene>
<dbReference type="RefSeq" id="WP_342751875.1">
    <property type="nucleotide sequence ID" value="NZ_PVTH01000005.1"/>
</dbReference>
<organism evidence="2 3">
    <name type="scientific">Arcticibacter pallidicorallinus</name>
    <dbReference type="NCBI Taxonomy" id="1259464"/>
    <lineage>
        <taxon>Bacteria</taxon>
        <taxon>Pseudomonadati</taxon>
        <taxon>Bacteroidota</taxon>
        <taxon>Sphingobacteriia</taxon>
        <taxon>Sphingobacteriales</taxon>
        <taxon>Sphingobacteriaceae</taxon>
        <taxon>Arcticibacter</taxon>
    </lineage>
</organism>
<keyword evidence="1" id="KW-1133">Transmembrane helix</keyword>
<feature type="transmembrane region" description="Helical" evidence="1">
    <location>
        <begin position="95"/>
        <end position="114"/>
    </location>
</feature>
<feature type="transmembrane region" description="Helical" evidence="1">
    <location>
        <begin position="62"/>
        <end position="89"/>
    </location>
</feature>
<evidence type="ECO:0000313" key="2">
    <source>
        <dbReference type="EMBL" id="PRY52856.1"/>
    </source>
</evidence>
<dbReference type="EMBL" id="PVTH01000005">
    <property type="protein sequence ID" value="PRY52856.1"/>
    <property type="molecule type" value="Genomic_DNA"/>
</dbReference>
<evidence type="ECO:0000313" key="3">
    <source>
        <dbReference type="Proteomes" id="UP000238034"/>
    </source>
</evidence>
<evidence type="ECO:0000256" key="1">
    <source>
        <dbReference type="SAM" id="Phobius"/>
    </source>
</evidence>
<protein>
    <submittedName>
        <fullName evidence="2">Uncharacterized protein (DUF983 family)</fullName>
    </submittedName>
</protein>
<keyword evidence="3" id="KW-1185">Reference proteome</keyword>
<proteinExistence type="predicted"/>
<dbReference type="Proteomes" id="UP000238034">
    <property type="component" value="Unassembled WGS sequence"/>
</dbReference>